<dbReference type="InterPro" id="IPR035906">
    <property type="entry name" value="MetI-like_sf"/>
</dbReference>
<evidence type="ECO:0000256" key="3">
    <source>
        <dbReference type="ARBA" id="ARBA00022692"/>
    </source>
</evidence>
<feature type="transmembrane region" description="Helical" evidence="6">
    <location>
        <begin position="186"/>
        <end position="207"/>
    </location>
</feature>
<keyword evidence="2 6" id="KW-0813">Transport</keyword>
<dbReference type="RefSeq" id="WP_179642012.1">
    <property type="nucleotide sequence ID" value="NZ_BAAAYY010000024.1"/>
</dbReference>
<dbReference type="PANTHER" id="PTHR30177">
    <property type="entry name" value="GLYCINE BETAINE/L-PROLINE TRANSPORT SYSTEM PERMEASE PROTEIN PROW"/>
    <property type="match status" value="1"/>
</dbReference>
<proteinExistence type="inferred from homology"/>
<name>A0A852TRA0_9ACTN</name>
<feature type="transmembrane region" description="Helical" evidence="6">
    <location>
        <begin position="138"/>
        <end position="166"/>
    </location>
</feature>
<dbReference type="GO" id="GO:0031460">
    <property type="term" value="P:glycine betaine transport"/>
    <property type="evidence" value="ECO:0007669"/>
    <property type="project" value="TreeGrafter"/>
</dbReference>
<dbReference type="GO" id="GO:0055085">
    <property type="term" value="P:transmembrane transport"/>
    <property type="evidence" value="ECO:0007669"/>
    <property type="project" value="InterPro"/>
</dbReference>
<evidence type="ECO:0000313" key="9">
    <source>
        <dbReference type="EMBL" id="NYE45827.1"/>
    </source>
</evidence>
<evidence type="ECO:0000256" key="1">
    <source>
        <dbReference type="ARBA" id="ARBA00004141"/>
    </source>
</evidence>
<dbReference type="EMBL" id="JACCCC010000001">
    <property type="protein sequence ID" value="NYE45827.1"/>
    <property type="molecule type" value="Genomic_DNA"/>
</dbReference>
<evidence type="ECO:0000256" key="2">
    <source>
        <dbReference type="ARBA" id="ARBA00022448"/>
    </source>
</evidence>
<feature type="compositionally biased region" description="Low complexity" evidence="7">
    <location>
        <begin position="243"/>
        <end position="259"/>
    </location>
</feature>
<keyword evidence="3 6" id="KW-0812">Transmembrane</keyword>
<evidence type="ECO:0000313" key="10">
    <source>
        <dbReference type="Proteomes" id="UP000589036"/>
    </source>
</evidence>
<dbReference type="Proteomes" id="UP000589036">
    <property type="component" value="Unassembled WGS sequence"/>
</dbReference>
<dbReference type="InterPro" id="IPR000515">
    <property type="entry name" value="MetI-like"/>
</dbReference>
<protein>
    <submittedName>
        <fullName evidence="9">Osmoprotectant transport system permease protein</fullName>
    </submittedName>
</protein>
<keyword evidence="4 6" id="KW-1133">Transmembrane helix</keyword>
<evidence type="ECO:0000259" key="8">
    <source>
        <dbReference type="PROSITE" id="PS50928"/>
    </source>
</evidence>
<feature type="region of interest" description="Disordered" evidence="7">
    <location>
        <begin position="225"/>
        <end position="266"/>
    </location>
</feature>
<feature type="transmembrane region" description="Helical" evidence="6">
    <location>
        <begin position="59"/>
        <end position="81"/>
    </location>
</feature>
<gene>
    <name evidence="9" type="ORF">HDA32_000947</name>
</gene>
<evidence type="ECO:0000256" key="5">
    <source>
        <dbReference type="ARBA" id="ARBA00023136"/>
    </source>
</evidence>
<feature type="transmembrane region" description="Helical" evidence="6">
    <location>
        <begin position="32"/>
        <end position="52"/>
    </location>
</feature>
<keyword evidence="10" id="KW-1185">Reference proteome</keyword>
<evidence type="ECO:0000256" key="4">
    <source>
        <dbReference type="ARBA" id="ARBA00022989"/>
    </source>
</evidence>
<dbReference type="PANTHER" id="PTHR30177:SF4">
    <property type="entry name" value="OSMOPROTECTANT IMPORT PERMEASE PROTEIN OSMW"/>
    <property type="match status" value="1"/>
</dbReference>
<evidence type="ECO:0000256" key="6">
    <source>
        <dbReference type="RuleBase" id="RU363032"/>
    </source>
</evidence>
<feature type="transmembrane region" description="Helical" evidence="6">
    <location>
        <begin position="87"/>
        <end position="106"/>
    </location>
</feature>
<dbReference type="GO" id="GO:0005886">
    <property type="term" value="C:plasma membrane"/>
    <property type="evidence" value="ECO:0007669"/>
    <property type="project" value="UniProtKB-SubCell"/>
</dbReference>
<comment type="caution">
    <text evidence="9">The sequence shown here is derived from an EMBL/GenBank/DDBJ whole genome shotgun (WGS) entry which is preliminary data.</text>
</comment>
<dbReference type="AlphaFoldDB" id="A0A852TRA0"/>
<keyword evidence="5 6" id="KW-0472">Membrane</keyword>
<dbReference type="InterPro" id="IPR051204">
    <property type="entry name" value="ABC_transp_perm/SBD"/>
</dbReference>
<comment type="subcellular location">
    <subcellularLocation>
        <location evidence="6">Cell membrane</location>
        <topology evidence="6">Multi-pass membrane protein</topology>
    </subcellularLocation>
    <subcellularLocation>
        <location evidence="1">Membrane</location>
        <topology evidence="1">Multi-pass membrane protein</topology>
    </subcellularLocation>
</comment>
<dbReference type="PROSITE" id="PS50928">
    <property type="entry name" value="ABC_TM1"/>
    <property type="match status" value="1"/>
</dbReference>
<accession>A0A852TRA0</accession>
<dbReference type="CDD" id="cd06261">
    <property type="entry name" value="TM_PBP2"/>
    <property type="match status" value="1"/>
</dbReference>
<comment type="similarity">
    <text evidence="6">Belongs to the binding-protein-dependent transport system permease family.</text>
</comment>
<feature type="domain" description="ABC transmembrane type-1" evidence="8">
    <location>
        <begin position="24"/>
        <end position="205"/>
    </location>
</feature>
<reference evidence="9 10" key="1">
    <citation type="submission" date="2020-07" db="EMBL/GenBank/DDBJ databases">
        <title>Sequencing the genomes of 1000 actinobacteria strains.</title>
        <authorList>
            <person name="Klenk H.-P."/>
        </authorList>
    </citation>
    <scope>NUCLEOTIDE SEQUENCE [LARGE SCALE GENOMIC DNA]</scope>
    <source>
        <strain evidence="9 10">CXB654</strain>
    </source>
</reference>
<dbReference type="Pfam" id="PF00528">
    <property type="entry name" value="BPD_transp_1"/>
    <property type="match status" value="1"/>
</dbReference>
<sequence>MGDQPLVRWDWIIDNIGDPIGTRLLEHLQLSLTPILLGLLIALPVGIACARWRSLYPPVFTGVNVIYAIPSIALFFLLLPYTSFSPWTAIIPLALYTLAILVPNVVDGLNQVPDHVRQAATAMGFGPLRRLVQVELPVAVPVIIAGLRIAAVATISMVSIASLVGLGGLGQLILTDGFRRQFSTPIVVGIVLSVVLAFLVDGLLVLLQRRLTPWTRGRELGAAARTAAPASARDRGAARTHRGAAVAEPGGPGPDADATGGQGEST</sequence>
<dbReference type="Gene3D" id="1.10.3720.10">
    <property type="entry name" value="MetI-like"/>
    <property type="match status" value="1"/>
</dbReference>
<dbReference type="SUPFAM" id="SSF161098">
    <property type="entry name" value="MetI-like"/>
    <property type="match status" value="1"/>
</dbReference>
<organism evidence="9 10">
    <name type="scientific">Spinactinospora alkalitolerans</name>
    <dbReference type="NCBI Taxonomy" id="687207"/>
    <lineage>
        <taxon>Bacteria</taxon>
        <taxon>Bacillati</taxon>
        <taxon>Actinomycetota</taxon>
        <taxon>Actinomycetes</taxon>
        <taxon>Streptosporangiales</taxon>
        <taxon>Nocardiopsidaceae</taxon>
        <taxon>Spinactinospora</taxon>
    </lineage>
</organism>
<evidence type="ECO:0000256" key="7">
    <source>
        <dbReference type="SAM" id="MobiDB-lite"/>
    </source>
</evidence>